<proteinExistence type="predicted"/>
<sequence length="28" mass="3302">MTFGAFSLGYKNDRLNNADFYLDCKKRL</sequence>
<reference evidence="1 2" key="1">
    <citation type="journal article" date="2013" name="Genome Announc.">
        <title>Draft Genome Sequences of Helicobacter pylori Strains Isolated from Regions of Low and High Gastric Cancer Risk in Colombia.</title>
        <authorList>
            <person name="Sheh A."/>
            <person name="Piazuelo M.B."/>
            <person name="Wilson K.T."/>
            <person name="Correa P."/>
            <person name="Fox J.G."/>
        </authorList>
    </citation>
    <scope>NUCLEOTIDE SEQUENCE [LARGE SCALE GENOMIC DNA]</scope>
    <source>
        <strain evidence="1 2">PZ5024</strain>
    </source>
</reference>
<dbReference type="AlphaFoldDB" id="T2T256"/>
<organism evidence="1 2">
    <name type="scientific">Helicobacter pylori PZ5024</name>
    <dbReference type="NCBI Taxonomy" id="1337391"/>
    <lineage>
        <taxon>Bacteria</taxon>
        <taxon>Pseudomonadati</taxon>
        <taxon>Campylobacterota</taxon>
        <taxon>Epsilonproteobacteria</taxon>
        <taxon>Campylobacterales</taxon>
        <taxon>Helicobacteraceae</taxon>
        <taxon>Helicobacter</taxon>
    </lineage>
</organism>
<name>T2T256_HELPX</name>
<dbReference type="Proteomes" id="UP000015645">
    <property type="component" value="Unassembled WGS sequence"/>
</dbReference>
<accession>T2T256</accession>
<evidence type="ECO:0000313" key="1">
    <source>
        <dbReference type="EMBL" id="EQD97869.1"/>
    </source>
</evidence>
<dbReference type="EMBL" id="ASYS01000154">
    <property type="protein sequence ID" value="EQD97869.1"/>
    <property type="molecule type" value="Genomic_DNA"/>
</dbReference>
<evidence type="ECO:0000313" key="2">
    <source>
        <dbReference type="Proteomes" id="UP000015645"/>
    </source>
</evidence>
<protein>
    <submittedName>
        <fullName evidence="1">Uncharacterized protein</fullName>
    </submittedName>
</protein>
<gene>
    <name evidence="1" type="ORF">L931_03380</name>
</gene>
<comment type="caution">
    <text evidence="1">The sequence shown here is derived from an EMBL/GenBank/DDBJ whole genome shotgun (WGS) entry which is preliminary data.</text>
</comment>